<sequence>MSSFLNDDTKVRGNDWLRKKVLPNRRIFRMNRRERNFNGPKLKFQELLILSSSKSWHWDNSPFLKKGVRGIRTTTLLAPILNSPQPAAGRQPLPKLRDPRRSVRSIINAP</sequence>
<gene>
    <name evidence="2" type="ORF">AWN68_11345</name>
</gene>
<accession>A0A150X113</accession>
<evidence type="ECO:0000313" key="2">
    <source>
        <dbReference type="EMBL" id="KYG72356.1"/>
    </source>
</evidence>
<evidence type="ECO:0000256" key="1">
    <source>
        <dbReference type="SAM" id="MobiDB-lite"/>
    </source>
</evidence>
<feature type="region of interest" description="Disordered" evidence="1">
    <location>
        <begin position="82"/>
        <end position="110"/>
    </location>
</feature>
<organism evidence="2 3">
    <name type="scientific">Roseivirga echinicomitans</name>
    <dbReference type="NCBI Taxonomy" id="296218"/>
    <lineage>
        <taxon>Bacteria</taxon>
        <taxon>Pseudomonadati</taxon>
        <taxon>Bacteroidota</taxon>
        <taxon>Cytophagia</taxon>
        <taxon>Cytophagales</taxon>
        <taxon>Roseivirgaceae</taxon>
        <taxon>Roseivirga</taxon>
    </lineage>
</organism>
<dbReference type="EMBL" id="LRDB01000051">
    <property type="protein sequence ID" value="KYG72356.1"/>
    <property type="molecule type" value="Genomic_DNA"/>
</dbReference>
<dbReference type="AlphaFoldDB" id="A0A150X113"/>
<evidence type="ECO:0000313" key="3">
    <source>
        <dbReference type="Proteomes" id="UP000075615"/>
    </source>
</evidence>
<keyword evidence="3" id="KW-1185">Reference proteome</keyword>
<protein>
    <submittedName>
        <fullName evidence="2">Uncharacterized protein</fullName>
    </submittedName>
</protein>
<reference evidence="2 3" key="1">
    <citation type="submission" date="2016-01" db="EMBL/GenBank/DDBJ databases">
        <title>Genome sequencing of Roseivirga echinicomitans KMM 6058.</title>
        <authorList>
            <person name="Selvaratnam C."/>
            <person name="Thevarajoo S."/>
            <person name="Goh K.M."/>
            <person name="Ee R."/>
            <person name="Chan K.-G."/>
            <person name="Chong C.S."/>
        </authorList>
    </citation>
    <scope>NUCLEOTIDE SEQUENCE [LARGE SCALE GENOMIC DNA]</scope>
    <source>
        <strain evidence="2 3">KMM 6058</strain>
    </source>
</reference>
<dbReference type="STRING" id="296218.AWN68_11345"/>
<dbReference type="Proteomes" id="UP000075615">
    <property type="component" value="Unassembled WGS sequence"/>
</dbReference>
<name>A0A150X113_9BACT</name>
<comment type="caution">
    <text evidence="2">The sequence shown here is derived from an EMBL/GenBank/DDBJ whole genome shotgun (WGS) entry which is preliminary data.</text>
</comment>
<proteinExistence type="predicted"/>